<dbReference type="Pfam" id="PF00732">
    <property type="entry name" value="GMC_oxred_N"/>
    <property type="match status" value="1"/>
</dbReference>
<evidence type="ECO:0000256" key="6">
    <source>
        <dbReference type="RuleBase" id="RU003968"/>
    </source>
</evidence>
<evidence type="ECO:0000313" key="10">
    <source>
        <dbReference type="EMBL" id="CAI8039081.1"/>
    </source>
</evidence>
<dbReference type="SUPFAM" id="SSF51905">
    <property type="entry name" value="FAD/NAD(P)-binding domain"/>
    <property type="match status" value="1"/>
</dbReference>
<comment type="similarity">
    <text evidence="2 6">Belongs to the GMC oxidoreductase family.</text>
</comment>
<dbReference type="PROSITE" id="PS00623">
    <property type="entry name" value="GMC_OXRED_1"/>
    <property type="match status" value="1"/>
</dbReference>
<dbReference type="PANTHER" id="PTHR11552:SF147">
    <property type="entry name" value="CHOLINE DEHYDROGENASE, MITOCHONDRIAL"/>
    <property type="match status" value="1"/>
</dbReference>
<dbReference type="InterPro" id="IPR036188">
    <property type="entry name" value="FAD/NAD-bd_sf"/>
</dbReference>
<dbReference type="Proteomes" id="UP001174909">
    <property type="component" value="Unassembled WGS sequence"/>
</dbReference>
<proteinExistence type="inferred from homology"/>
<evidence type="ECO:0000256" key="8">
    <source>
        <dbReference type="SAM" id="SignalP"/>
    </source>
</evidence>
<dbReference type="PIRSF" id="PIRSF000137">
    <property type="entry name" value="Alcohol_oxidase"/>
    <property type="match status" value="1"/>
</dbReference>
<keyword evidence="4 5" id="KW-0274">FAD</keyword>
<keyword evidence="8" id="KW-0732">Signal</keyword>
<evidence type="ECO:0000256" key="4">
    <source>
        <dbReference type="ARBA" id="ARBA00022827"/>
    </source>
</evidence>
<feature type="compositionally biased region" description="Basic and acidic residues" evidence="7">
    <location>
        <begin position="396"/>
        <end position="405"/>
    </location>
</feature>
<gene>
    <name evidence="10" type="ORF">GBAR_LOCUS21737</name>
</gene>
<dbReference type="AlphaFoldDB" id="A0AA35T2C6"/>
<protein>
    <submittedName>
        <fullName evidence="10">L-sorbose 1-dehydrogenase</fullName>
    </submittedName>
</protein>
<feature type="compositionally biased region" description="Basic residues" evidence="7">
    <location>
        <begin position="385"/>
        <end position="395"/>
    </location>
</feature>
<feature type="binding site" evidence="5">
    <location>
        <position position="119"/>
    </location>
    <ligand>
        <name>FAD</name>
        <dbReference type="ChEBI" id="CHEBI:57692"/>
    </ligand>
</feature>
<evidence type="ECO:0000256" key="5">
    <source>
        <dbReference type="PIRSR" id="PIRSR000137-2"/>
    </source>
</evidence>
<name>A0AA35T2C6_GEOBA</name>
<feature type="domain" description="Glucose-methanol-choline oxidoreductase N-terminal" evidence="9">
    <location>
        <begin position="117"/>
        <end position="140"/>
    </location>
</feature>
<dbReference type="PANTHER" id="PTHR11552">
    <property type="entry name" value="GLUCOSE-METHANOL-CHOLINE GMC OXIDOREDUCTASE"/>
    <property type="match status" value="1"/>
</dbReference>
<organism evidence="10 11">
    <name type="scientific">Geodia barretti</name>
    <name type="common">Barrett's horny sponge</name>
    <dbReference type="NCBI Taxonomy" id="519541"/>
    <lineage>
        <taxon>Eukaryota</taxon>
        <taxon>Metazoa</taxon>
        <taxon>Porifera</taxon>
        <taxon>Demospongiae</taxon>
        <taxon>Heteroscleromorpha</taxon>
        <taxon>Tetractinellida</taxon>
        <taxon>Astrophorina</taxon>
        <taxon>Geodiidae</taxon>
        <taxon>Geodia</taxon>
    </lineage>
</organism>
<dbReference type="Gene3D" id="3.50.50.60">
    <property type="entry name" value="FAD/NAD(P)-binding domain"/>
    <property type="match status" value="1"/>
</dbReference>
<dbReference type="InterPro" id="IPR000172">
    <property type="entry name" value="GMC_OxRdtase_N"/>
</dbReference>
<dbReference type="GO" id="GO:0050660">
    <property type="term" value="F:flavin adenine dinucleotide binding"/>
    <property type="evidence" value="ECO:0007669"/>
    <property type="project" value="InterPro"/>
</dbReference>
<evidence type="ECO:0000313" key="11">
    <source>
        <dbReference type="Proteomes" id="UP001174909"/>
    </source>
</evidence>
<dbReference type="GO" id="GO:0016614">
    <property type="term" value="F:oxidoreductase activity, acting on CH-OH group of donors"/>
    <property type="evidence" value="ECO:0007669"/>
    <property type="project" value="InterPro"/>
</dbReference>
<evidence type="ECO:0000256" key="2">
    <source>
        <dbReference type="ARBA" id="ARBA00010790"/>
    </source>
</evidence>
<evidence type="ECO:0000256" key="1">
    <source>
        <dbReference type="ARBA" id="ARBA00001974"/>
    </source>
</evidence>
<evidence type="ECO:0000256" key="7">
    <source>
        <dbReference type="SAM" id="MobiDB-lite"/>
    </source>
</evidence>
<feature type="binding site" evidence="5">
    <location>
        <position position="256"/>
    </location>
    <ligand>
        <name>FAD</name>
        <dbReference type="ChEBI" id="CHEBI:57692"/>
    </ligand>
</feature>
<dbReference type="InterPro" id="IPR012132">
    <property type="entry name" value="GMC_OxRdtase"/>
</dbReference>
<feature type="signal peptide" evidence="8">
    <location>
        <begin position="1"/>
        <end position="20"/>
    </location>
</feature>
<dbReference type="Gene3D" id="3.30.560.10">
    <property type="entry name" value="Glucose Oxidase, domain 3"/>
    <property type="match status" value="1"/>
</dbReference>
<evidence type="ECO:0000256" key="3">
    <source>
        <dbReference type="ARBA" id="ARBA00022630"/>
    </source>
</evidence>
<keyword evidence="11" id="KW-1185">Reference proteome</keyword>
<feature type="region of interest" description="Disordered" evidence="7">
    <location>
        <begin position="359"/>
        <end position="420"/>
    </location>
</feature>
<comment type="cofactor">
    <cofactor evidence="1 5">
        <name>FAD</name>
        <dbReference type="ChEBI" id="CHEBI:57692"/>
    </cofactor>
</comment>
<dbReference type="EMBL" id="CASHTH010003024">
    <property type="protein sequence ID" value="CAI8039081.1"/>
    <property type="molecule type" value="Genomic_DNA"/>
</dbReference>
<accession>A0AA35T2C6</accession>
<sequence length="420" mass="46324">MVVARCLGWVLLVHQTLLVAVWDPSKLPPSPLDKSEFDYIVVGAGSAGSVVASRLSEDPNVTVLLLEAGEVDSQTEIHVPLAYVDLQLSPVDWAEQTVPQKHACGGLEGRRARWPRGKVLGGSSSINAMIYVRGNREDYDRWREMGAEGWSYREVLPYFKKSEDFRGRGDDEFHGTGGYLTVSQSTQFRTLAARSFVEGTKELGYEEVDNNGRSQLGVSFPQYTIKDGWRLSTARAFLHPVRGNRENLYVVTGKSVRSLSFAPGASPTVDGVRVVDTKDCANGEEKVVKARREVILTASTVGTTKILLLSGIGPKGHLEDVGIPVRADLPVGENLQDHIMVPVGYVAPRIPINETISLSEQHASESGRGTRVPGHWRRGRENRPRFRHHLLRRKSRPEAHEEHQRIAGGGTANVWRGSNG</sequence>
<keyword evidence="3 6" id="KW-0285">Flavoprotein</keyword>
<comment type="caution">
    <text evidence="10">The sequence shown here is derived from an EMBL/GenBank/DDBJ whole genome shotgun (WGS) entry which is preliminary data.</text>
</comment>
<feature type="chain" id="PRO_5041435937" evidence="8">
    <location>
        <begin position="21"/>
        <end position="420"/>
    </location>
</feature>
<evidence type="ECO:0000259" key="9">
    <source>
        <dbReference type="PROSITE" id="PS00623"/>
    </source>
</evidence>
<reference evidence="10" key="1">
    <citation type="submission" date="2023-03" db="EMBL/GenBank/DDBJ databases">
        <authorList>
            <person name="Steffen K."/>
            <person name="Cardenas P."/>
        </authorList>
    </citation>
    <scope>NUCLEOTIDE SEQUENCE</scope>
</reference>